<organism evidence="1 2">
    <name type="scientific">Xenopus laevis</name>
    <name type="common">African clawed frog</name>
    <dbReference type="NCBI Taxonomy" id="8355"/>
    <lineage>
        <taxon>Eukaryota</taxon>
        <taxon>Metazoa</taxon>
        <taxon>Chordata</taxon>
        <taxon>Craniata</taxon>
        <taxon>Vertebrata</taxon>
        <taxon>Euteleostomi</taxon>
        <taxon>Amphibia</taxon>
        <taxon>Batrachia</taxon>
        <taxon>Anura</taxon>
        <taxon>Pipoidea</taxon>
        <taxon>Pipidae</taxon>
        <taxon>Xenopodinae</taxon>
        <taxon>Xenopus</taxon>
        <taxon>Xenopus</taxon>
    </lineage>
</organism>
<evidence type="ECO:0000313" key="1">
    <source>
        <dbReference type="EMBL" id="OCT94073.1"/>
    </source>
</evidence>
<protein>
    <submittedName>
        <fullName evidence="1">Uncharacterized protein</fullName>
    </submittedName>
</protein>
<reference evidence="2" key="1">
    <citation type="journal article" date="2016" name="Nature">
        <title>Genome evolution in the allotetraploid frog Xenopus laevis.</title>
        <authorList>
            <person name="Session A.M."/>
            <person name="Uno Y."/>
            <person name="Kwon T."/>
            <person name="Chapman J.A."/>
            <person name="Toyoda A."/>
            <person name="Takahashi S."/>
            <person name="Fukui A."/>
            <person name="Hikosaka A."/>
            <person name="Suzuki A."/>
            <person name="Kondo M."/>
            <person name="van Heeringen S.J."/>
            <person name="Quigley I."/>
            <person name="Heinz S."/>
            <person name="Ogino H."/>
            <person name="Ochi H."/>
            <person name="Hellsten U."/>
            <person name="Lyons J.B."/>
            <person name="Simakov O."/>
            <person name="Putnam N."/>
            <person name="Stites J."/>
            <person name="Kuroki Y."/>
            <person name="Tanaka T."/>
            <person name="Michiue T."/>
            <person name="Watanabe M."/>
            <person name="Bogdanovic O."/>
            <person name="Lister R."/>
            <person name="Georgiou G."/>
            <person name="Paranjpe S.S."/>
            <person name="van Kruijsbergen I."/>
            <person name="Shu S."/>
            <person name="Carlson J."/>
            <person name="Kinoshita T."/>
            <person name="Ohta Y."/>
            <person name="Mawaribuchi S."/>
            <person name="Jenkins J."/>
            <person name="Grimwood J."/>
            <person name="Schmutz J."/>
            <person name="Mitros T."/>
            <person name="Mozaffari S.V."/>
            <person name="Suzuki Y."/>
            <person name="Haramoto Y."/>
            <person name="Yamamoto T.S."/>
            <person name="Takagi C."/>
            <person name="Heald R."/>
            <person name="Miller K."/>
            <person name="Haudenschild C."/>
            <person name="Kitzman J."/>
            <person name="Nakayama T."/>
            <person name="Izutsu Y."/>
            <person name="Robert J."/>
            <person name="Fortriede J."/>
            <person name="Burns K."/>
            <person name="Lotay V."/>
            <person name="Karimi K."/>
            <person name="Yasuoka Y."/>
            <person name="Dichmann D.S."/>
            <person name="Flajnik M.F."/>
            <person name="Houston D.W."/>
            <person name="Shendure J."/>
            <person name="DuPasquier L."/>
            <person name="Vize P.D."/>
            <person name="Zorn A.M."/>
            <person name="Ito M."/>
            <person name="Marcotte E.M."/>
            <person name="Wallingford J.B."/>
            <person name="Ito Y."/>
            <person name="Asashima M."/>
            <person name="Ueno N."/>
            <person name="Matsuda Y."/>
            <person name="Veenstra G.J."/>
            <person name="Fujiyama A."/>
            <person name="Harland R.M."/>
            <person name="Taira M."/>
            <person name="Rokhsar D.S."/>
        </authorList>
    </citation>
    <scope>NUCLEOTIDE SEQUENCE [LARGE SCALE GENOMIC DNA]</scope>
    <source>
        <strain evidence="2">J</strain>
    </source>
</reference>
<dbReference type="AlphaFoldDB" id="A0A974DLB7"/>
<evidence type="ECO:0000313" key="2">
    <source>
        <dbReference type="Proteomes" id="UP000694892"/>
    </source>
</evidence>
<name>A0A974DLB7_XENLA</name>
<dbReference type="EMBL" id="CM004468">
    <property type="protein sequence ID" value="OCT94073.1"/>
    <property type="molecule type" value="Genomic_DNA"/>
</dbReference>
<dbReference type="Proteomes" id="UP000694892">
    <property type="component" value="Chromosome 2L"/>
</dbReference>
<sequence>MHYHILQGKNLSVAIITYTIAIVMSTESFNQIPLSRVMYARYTSITRGGGGTQFQYNTIGFPLSKRGGMLNPNM</sequence>
<proteinExistence type="predicted"/>
<gene>
    <name evidence="1" type="ORF">XELAEV_18011736mg</name>
</gene>
<accession>A0A974DLB7</accession>